<sequence length="170" mass="18652">MTNNTRDWADDKRTCEVATAGPWEARSWATDGADKYFVTQAVSGGKEVATAWKGLRYMGAPMITDEEAAANACFIASARTGWPAALAEIDRLHDEVGSWYAKTIAEAVRADTAEQRVRDLEAEVERLRKGFRRITTLAKAPDDPLVRVLLMADIAKNTSASEGGTRDDEE</sequence>
<reference evidence="1" key="1">
    <citation type="submission" date="2016-08" db="EMBL/GenBank/DDBJ databases">
        <title>Complete Genome Seqeunce of Paenibacillus sp. BIHB 4019 from tea rhizoplane.</title>
        <authorList>
            <person name="Thakur R."/>
            <person name="Swarnkar M.K."/>
            <person name="Gulati A."/>
        </authorList>
    </citation>
    <scope>NUCLEOTIDE SEQUENCE [LARGE SCALE GENOMIC DNA]</scope>
    <source>
        <strain evidence="1">BIHB4019</strain>
    </source>
</reference>
<gene>
    <name evidence="1" type="ORF">BBD42_15290</name>
</gene>
<accession>A0A1B2DJ02</accession>
<proteinExistence type="predicted"/>
<protein>
    <submittedName>
        <fullName evidence="1">Uncharacterized protein</fullName>
    </submittedName>
</protein>
<dbReference type="EMBL" id="CP016808">
    <property type="protein sequence ID" value="ANY67676.1"/>
    <property type="molecule type" value="Genomic_DNA"/>
</dbReference>
<organism evidence="1">
    <name type="scientific">Paenibacillus sp. BIHB 4019</name>
    <dbReference type="NCBI Taxonomy" id="1870819"/>
    <lineage>
        <taxon>Bacteria</taxon>
        <taxon>Bacillati</taxon>
        <taxon>Bacillota</taxon>
        <taxon>Bacilli</taxon>
        <taxon>Bacillales</taxon>
        <taxon>Paenibacillaceae</taxon>
        <taxon>Paenibacillus</taxon>
    </lineage>
</organism>
<dbReference type="AlphaFoldDB" id="A0A1B2DJ02"/>
<name>A0A1B2DJ02_9BACL</name>
<evidence type="ECO:0000313" key="1">
    <source>
        <dbReference type="EMBL" id="ANY67676.1"/>
    </source>
</evidence>
<dbReference type="RefSeq" id="WP_099518857.1">
    <property type="nucleotide sequence ID" value="NZ_CP016808.1"/>
</dbReference>